<evidence type="ECO:0000313" key="1">
    <source>
        <dbReference type="EMBL" id="SHY19191.1"/>
    </source>
</evidence>
<organism evidence="1 2">
    <name type="scientific">Mycobacteroides abscessus subsp. bolletii</name>
    <dbReference type="NCBI Taxonomy" id="319705"/>
    <lineage>
        <taxon>Bacteria</taxon>
        <taxon>Bacillati</taxon>
        <taxon>Actinomycetota</taxon>
        <taxon>Actinomycetes</taxon>
        <taxon>Mycobacteriales</taxon>
        <taxon>Mycobacteriaceae</taxon>
        <taxon>Mycobacteroides</taxon>
        <taxon>Mycobacteroides abscessus</taxon>
    </lineage>
</organism>
<dbReference type="Proteomes" id="UP000185183">
    <property type="component" value="Unassembled WGS sequence"/>
</dbReference>
<dbReference type="AntiFam" id="ANF00178">
    <property type="entry name" value="Shadow ORF (opposite dhbF)"/>
</dbReference>
<accession>A0A9Q7SK17</accession>
<comment type="caution">
    <text evidence="1">The sequence shown here is derived from an EMBL/GenBank/DDBJ whole genome shotgun (WGS) entry which is preliminary data.</text>
</comment>
<evidence type="ECO:0000313" key="2">
    <source>
        <dbReference type="Proteomes" id="UP000185183"/>
    </source>
</evidence>
<proteinExistence type="predicted"/>
<reference evidence="1 2" key="1">
    <citation type="submission" date="2016-11" db="EMBL/GenBank/DDBJ databases">
        <authorList>
            <consortium name="Pathogen Informatics"/>
        </authorList>
    </citation>
    <scope>NUCLEOTIDE SEQUENCE [LARGE SCALE GENOMIC DNA]</scope>
    <source>
        <strain evidence="1 2">968</strain>
    </source>
</reference>
<gene>
    <name evidence="1" type="ORF">SAMEA2275694_05236</name>
</gene>
<protein>
    <submittedName>
        <fullName evidence="1">Uncharacterized protein</fullName>
    </submittedName>
</protein>
<dbReference type="EMBL" id="FSFA01000013">
    <property type="protein sequence ID" value="SHY19191.1"/>
    <property type="molecule type" value="Genomic_DNA"/>
</dbReference>
<dbReference type="AlphaFoldDB" id="A0A9Q7SK17"/>
<name>A0A9Q7SK17_9MYCO</name>
<sequence length="199" mass="21769">MLGKRPSRVQALNEQLKRHVLVLKGTQTTSPHLSQQLGNTGITGEVNPQYQGVDKEPDQLVQCWITAASDREPNRHVGTRTEFGQHHRQRGLHDHETGCVVFARQAIDPLLQFGRPRHIHSGTTLVGHQGIGPVGREGQTLGHPGQHVLPIGQLPGDTTLAVVQITQLCPLPKRVVRILDRQRLPVGGLPRTPAGIGHT</sequence>